<dbReference type="InterPro" id="IPR010994">
    <property type="entry name" value="RuvA_2-like"/>
</dbReference>
<dbReference type="AlphaFoldDB" id="A0A1M6DYZ7"/>
<dbReference type="InterPro" id="IPR000085">
    <property type="entry name" value="RuvA"/>
</dbReference>
<accession>A0A1M6DYZ7</accession>
<dbReference type="HAMAP" id="MF_00031">
    <property type="entry name" value="DNA_HJ_migration_RuvA"/>
    <property type="match status" value="1"/>
</dbReference>
<dbReference type="GO" id="GO:0006310">
    <property type="term" value="P:DNA recombination"/>
    <property type="evidence" value="ECO:0007669"/>
    <property type="project" value="UniProtKB-UniRule"/>
</dbReference>
<evidence type="ECO:0000256" key="1">
    <source>
        <dbReference type="ARBA" id="ARBA00022490"/>
    </source>
</evidence>
<dbReference type="EMBL" id="FQZU01000002">
    <property type="protein sequence ID" value="SHI78484.1"/>
    <property type="molecule type" value="Genomic_DNA"/>
</dbReference>
<keyword evidence="3 6" id="KW-0238">DNA-binding</keyword>
<keyword evidence="8" id="KW-1185">Reference proteome</keyword>
<keyword evidence="7" id="KW-0067">ATP-binding</keyword>
<evidence type="ECO:0000256" key="2">
    <source>
        <dbReference type="ARBA" id="ARBA00022763"/>
    </source>
</evidence>
<organism evidence="7 8">
    <name type="scientific">Desulfatibacillum alkenivorans DSM 16219</name>
    <dbReference type="NCBI Taxonomy" id="1121393"/>
    <lineage>
        <taxon>Bacteria</taxon>
        <taxon>Pseudomonadati</taxon>
        <taxon>Thermodesulfobacteriota</taxon>
        <taxon>Desulfobacteria</taxon>
        <taxon>Desulfobacterales</taxon>
        <taxon>Desulfatibacillaceae</taxon>
        <taxon>Desulfatibacillum</taxon>
    </lineage>
</organism>
<keyword evidence="4 6" id="KW-0233">DNA recombination</keyword>
<comment type="domain">
    <text evidence="6">Has three domains with a flexible linker between the domains II and III and assumes an 'L' shape. Domain III is highly mobile and contacts RuvB.</text>
</comment>
<protein>
    <recommendedName>
        <fullName evidence="6">Holliday junction branch migration complex subunit RuvA</fullName>
    </recommendedName>
</protein>
<dbReference type="Gene3D" id="2.40.50.140">
    <property type="entry name" value="Nucleic acid-binding proteins"/>
    <property type="match status" value="1"/>
</dbReference>
<evidence type="ECO:0000256" key="5">
    <source>
        <dbReference type="ARBA" id="ARBA00023204"/>
    </source>
</evidence>
<keyword evidence="7" id="KW-0378">Hydrolase</keyword>
<comment type="subcellular location">
    <subcellularLocation>
        <location evidence="6">Cytoplasm</location>
    </subcellularLocation>
</comment>
<dbReference type="InterPro" id="IPR012340">
    <property type="entry name" value="NA-bd_OB-fold"/>
</dbReference>
<keyword evidence="5 6" id="KW-0234">DNA repair</keyword>
<dbReference type="Gene3D" id="1.10.150.20">
    <property type="entry name" value="5' to 3' exonuclease, C-terminal subdomain"/>
    <property type="match status" value="1"/>
</dbReference>
<dbReference type="GO" id="GO:0005737">
    <property type="term" value="C:cytoplasm"/>
    <property type="evidence" value="ECO:0007669"/>
    <property type="project" value="UniProtKB-SubCell"/>
</dbReference>
<evidence type="ECO:0000256" key="4">
    <source>
        <dbReference type="ARBA" id="ARBA00023172"/>
    </source>
</evidence>
<evidence type="ECO:0000313" key="7">
    <source>
        <dbReference type="EMBL" id="SHI78484.1"/>
    </source>
</evidence>
<comment type="similarity">
    <text evidence="6">Belongs to the RuvA family.</text>
</comment>
<evidence type="ECO:0000313" key="8">
    <source>
        <dbReference type="Proteomes" id="UP000183994"/>
    </source>
</evidence>
<gene>
    <name evidence="6" type="primary">ruvA</name>
    <name evidence="7" type="ORF">SAMN02745216_00503</name>
</gene>
<evidence type="ECO:0000256" key="3">
    <source>
        <dbReference type="ARBA" id="ARBA00023125"/>
    </source>
</evidence>
<dbReference type="STRING" id="1121393.SAMN02745216_00503"/>
<keyword evidence="1 6" id="KW-0963">Cytoplasm</keyword>
<comment type="function">
    <text evidence="6">The RuvA-RuvB-RuvC complex processes Holliday junction (HJ) DNA during genetic recombination and DNA repair, while the RuvA-RuvB complex plays an important role in the rescue of blocked DNA replication forks via replication fork reversal (RFR). RuvA specifically binds to HJ cruciform DNA, conferring on it an open structure. The RuvB hexamer acts as an ATP-dependent pump, pulling dsDNA into and through the RuvAB complex. HJ branch migration allows RuvC to scan DNA until it finds its consensus sequence, where it cleaves and resolves the cruciform DNA.</text>
</comment>
<keyword evidence="2 6" id="KW-0227">DNA damage</keyword>
<proteinExistence type="inferred from homology"/>
<reference evidence="8" key="1">
    <citation type="submission" date="2016-11" db="EMBL/GenBank/DDBJ databases">
        <authorList>
            <person name="Varghese N."/>
            <person name="Submissions S."/>
        </authorList>
    </citation>
    <scope>NUCLEOTIDE SEQUENCE [LARGE SCALE GENOMIC DNA]</scope>
    <source>
        <strain evidence="8">DSM 16219</strain>
    </source>
</reference>
<dbReference type="GO" id="GO:0003678">
    <property type="term" value="F:DNA helicase activity"/>
    <property type="evidence" value="ECO:0007669"/>
    <property type="project" value="InterPro"/>
</dbReference>
<comment type="caution">
    <text evidence="6">Lacks conserved residue(s) required for the propagation of feature annotation.</text>
</comment>
<keyword evidence="7" id="KW-0347">Helicase</keyword>
<name>A0A1M6DYZ7_9BACT</name>
<keyword evidence="7" id="KW-0547">Nucleotide-binding</keyword>
<sequence length="187" mass="19922">MILAGGVGYEVLLPSVVSASMTAGPGEEAGLYIYFHQTEKQPKPVLIGFNSLEEREFFERFISVEAIGPIKAVSALCIPIGEIAAAIENKDSGALRKLKGIGARTADKIIATLRGKMAVFAGEHGGEPAGPAPVEENFHLLVLDVLVNQLGHKAAEAKELINQAIKRNPAISSPEELFDEVYRGETG</sequence>
<feature type="region of interest" description="Domain III" evidence="6">
    <location>
        <begin position="133"/>
        <end position="187"/>
    </location>
</feature>
<dbReference type="Pfam" id="PF14520">
    <property type="entry name" value="HHH_5"/>
    <property type="match status" value="1"/>
</dbReference>
<dbReference type="Proteomes" id="UP000183994">
    <property type="component" value="Unassembled WGS sequence"/>
</dbReference>
<dbReference type="SUPFAM" id="SSF47781">
    <property type="entry name" value="RuvA domain 2-like"/>
    <property type="match status" value="1"/>
</dbReference>
<feature type="region of interest" description="Domain II" evidence="6">
    <location>
        <begin position="51"/>
        <end position="128"/>
    </location>
</feature>
<dbReference type="GO" id="GO:0006281">
    <property type="term" value="P:DNA repair"/>
    <property type="evidence" value="ECO:0007669"/>
    <property type="project" value="UniProtKB-UniRule"/>
</dbReference>
<dbReference type="GO" id="GO:0000400">
    <property type="term" value="F:four-way junction DNA binding"/>
    <property type="evidence" value="ECO:0007669"/>
    <property type="project" value="UniProtKB-UniRule"/>
</dbReference>
<dbReference type="NCBIfam" id="TIGR00084">
    <property type="entry name" value="ruvA"/>
    <property type="match status" value="1"/>
</dbReference>
<evidence type="ECO:0000256" key="6">
    <source>
        <dbReference type="HAMAP-Rule" id="MF_00031"/>
    </source>
</evidence>
<dbReference type="GO" id="GO:0048476">
    <property type="term" value="C:Holliday junction resolvase complex"/>
    <property type="evidence" value="ECO:0007669"/>
    <property type="project" value="UniProtKB-UniRule"/>
</dbReference>
<comment type="subunit">
    <text evidence="6">Homotetramer. Forms an RuvA(8)-RuvB(12)-Holliday junction (HJ) complex. HJ DNA is sandwiched between 2 RuvA tetramers; dsDNA enters through RuvA and exits via RuvB. An RuvB hexamer assembles on each DNA strand where it exits the tetramer. Each RuvB hexamer is contacted by two RuvA subunits (via domain III) on 2 adjacent RuvB subunits; this complex drives branch migration. In the full resolvosome a probable DNA-RuvA(4)-RuvB(12)-RuvC(2) complex forms which resolves the HJ.</text>
</comment>